<sequence>MPEVSKIVKPGGAPVTDIEKLVSTALADLESASEIKAQLKELYIVGAKEVEIGSKKSIIVYVPFPQLKQFQKIQPWLVRELEKKFSGKHVVIIARRRILPKQKKGKNRRPEKQKRPMSRTLTAVHDAILSDIVFPAEVVARRIRHKLDGKRIIKIHLDKSSQTNVEHKIDTFSSIYKCLTGKEVVFEFPEPLF</sequence>
<evidence type="ECO:0000313" key="7">
    <source>
        <dbReference type="Proteomes" id="UP000274756"/>
    </source>
</evidence>
<evidence type="ECO:0000313" key="6">
    <source>
        <dbReference type="Proteomes" id="UP000038040"/>
    </source>
</evidence>
<proteinExistence type="inferred from homology"/>
<reference evidence="8" key="1">
    <citation type="submission" date="2016-04" db="UniProtKB">
        <authorList>
            <consortium name="WormBaseParasite"/>
        </authorList>
    </citation>
    <scope>IDENTIFICATION</scope>
</reference>
<evidence type="ECO:0000256" key="1">
    <source>
        <dbReference type="ARBA" id="ARBA00007820"/>
    </source>
</evidence>
<dbReference type="GO" id="GO:0032040">
    <property type="term" value="C:small-subunit processome"/>
    <property type="evidence" value="ECO:0007669"/>
    <property type="project" value="TreeGrafter"/>
</dbReference>
<keyword evidence="7" id="KW-1185">Reference proteome</keyword>
<keyword evidence="3 4" id="KW-0687">Ribonucleoprotein</keyword>
<protein>
    <recommendedName>
        <fullName evidence="4">40S ribosomal protein S7</fullName>
    </recommendedName>
</protein>
<dbReference type="Pfam" id="PF01251">
    <property type="entry name" value="Ribosomal_S7e"/>
    <property type="match status" value="1"/>
</dbReference>
<dbReference type="Proteomes" id="UP000038040">
    <property type="component" value="Unplaced"/>
</dbReference>
<organism evidence="6 8">
    <name type="scientific">Dracunculus medinensis</name>
    <name type="common">Guinea worm</name>
    <dbReference type="NCBI Taxonomy" id="318479"/>
    <lineage>
        <taxon>Eukaryota</taxon>
        <taxon>Metazoa</taxon>
        <taxon>Ecdysozoa</taxon>
        <taxon>Nematoda</taxon>
        <taxon>Chromadorea</taxon>
        <taxon>Rhabditida</taxon>
        <taxon>Spirurina</taxon>
        <taxon>Dracunculoidea</taxon>
        <taxon>Dracunculidae</taxon>
        <taxon>Dracunculus</taxon>
    </lineage>
</organism>
<dbReference type="PANTHER" id="PTHR11278:SF0">
    <property type="entry name" value="SMALL RIBOSOMAL SUBUNIT PROTEIN ES7"/>
    <property type="match status" value="1"/>
</dbReference>
<comment type="similarity">
    <text evidence="1 4">Belongs to the eukaryotic ribosomal protein eS7 family.</text>
</comment>
<dbReference type="GO" id="GO:0022627">
    <property type="term" value="C:cytosolic small ribosomal subunit"/>
    <property type="evidence" value="ECO:0007669"/>
    <property type="project" value="TreeGrafter"/>
</dbReference>
<reference evidence="5 7" key="2">
    <citation type="submission" date="2018-11" db="EMBL/GenBank/DDBJ databases">
        <authorList>
            <consortium name="Pathogen Informatics"/>
        </authorList>
    </citation>
    <scope>NUCLEOTIDE SEQUENCE [LARGE SCALE GENOMIC DNA]</scope>
</reference>
<dbReference type="WBParaSite" id="DME_0000354601-mRNA-1">
    <property type="protein sequence ID" value="DME_0000354601-mRNA-1"/>
    <property type="gene ID" value="DME_0000354601"/>
</dbReference>
<dbReference type="STRING" id="318479.A0A0N4U905"/>
<evidence type="ECO:0000313" key="5">
    <source>
        <dbReference type="EMBL" id="VDN57578.1"/>
    </source>
</evidence>
<accession>A0A0N4U905</accession>
<dbReference type="OrthoDB" id="1724687at2759"/>
<evidence type="ECO:0000313" key="8">
    <source>
        <dbReference type="WBParaSite" id="DME_0000354601-mRNA-1"/>
    </source>
</evidence>
<dbReference type="GO" id="GO:0030686">
    <property type="term" value="C:90S preribosome"/>
    <property type="evidence" value="ECO:0007669"/>
    <property type="project" value="TreeGrafter"/>
</dbReference>
<dbReference type="InterPro" id="IPR000554">
    <property type="entry name" value="Ribosomal_eS7"/>
</dbReference>
<evidence type="ECO:0000256" key="3">
    <source>
        <dbReference type="ARBA" id="ARBA00023274"/>
    </source>
</evidence>
<dbReference type="GO" id="GO:0003735">
    <property type="term" value="F:structural constituent of ribosome"/>
    <property type="evidence" value="ECO:0007669"/>
    <property type="project" value="InterPro"/>
</dbReference>
<dbReference type="GO" id="GO:0006364">
    <property type="term" value="P:rRNA processing"/>
    <property type="evidence" value="ECO:0007669"/>
    <property type="project" value="TreeGrafter"/>
</dbReference>
<dbReference type="EMBL" id="UYYG01001161">
    <property type="protein sequence ID" value="VDN57578.1"/>
    <property type="molecule type" value="Genomic_DNA"/>
</dbReference>
<dbReference type="AlphaFoldDB" id="A0A0N4U905"/>
<evidence type="ECO:0000256" key="2">
    <source>
        <dbReference type="ARBA" id="ARBA00022980"/>
    </source>
</evidence>
<gene>
    <name evidence="5" type="ORF">DME_LOCUS7551</name>
</gene>
<dbReference type="GO" id="GO:0006412">
    <property type="term" value="P:translation"/>
    <property type="evidence" value="ECO:0007669"/>
    <property type="project" value="InterPro"/>
</dbReference>
<name>A0A0N4U905_DRAME</name>
<keyword evidence="2 4" id="KW-0689">Ribosomal protein</keyword>
<dbReference type="Proteomes" id="UP000274756">
    <property type="component" value="Unassembled WGS sequence"/>
</dbReference>
<dbReference type="GO" id="GO:0042274">
    <property type="term" value="P:ribosomal small subunit biogenesis"/>
    <property type="evidence" value="ECO:0007669"/>
    <property type="project" value="TreeGrafter"/>
</dbReference>
<dbReference type="PANTHER" id="PTHR11278">
    <property type="entry name" value="40S RIBOSOMAL PROTEIN S7"/>
    <property type="match status" value="1"/>
</dbReference>
<evidence type="ECO:0000256" key="4">
    <source>
        <dbReference type="RuleBase" id="RU364105"/>
    </source>
</evidence>